<feature type="transmembrane region" description="Helical" evidence="1">
    <location>
        <begin position="21"/>
        <end position="50"/>
    </location>
</feature>
<dbReference type="Gene3D" id="3.40.1350.10">
    <property type="match status" value="1"/>
</dbReference>
<dbReference type="PANTHER" id="PTHR30015">
    <property type="entry name" value="MRR RESTRICTION SYSTEM PROTEIN"/>
    <property type="match status" value="1"/>
</dbReference>
<gene>
    <name evidence="4" type="ORF">ERYAMS2_01058</name>
    <name evidence="3" type="ORF">ERYAMS_00765</name>
</gene>
<protein>
    <submittedName>
        <fullName evidence="4">Restriction endonuclease</fullName>
    </submittedName>
</protein>
<keyword evidence="4" id="KW-0378">Hydrolase</keyword>
<name>A0AAU9VHX5_9FIRM</name>
<sequence>MLNRKNNLIKKLNILLKDIVFLLLKALYLFVNVVAIFCIFSEIILLFSLFKDQENVGAFYTCSIISAIVVYIHLHLKKEIKKLELQRTSNINPQVNHINNDNLVSSDKYEPKNSFISIDIQKKSDSIDENLNNSKIGVPEHITKKIVKNKVYSRVSKEQSEYELSEAIALDQNVLNDHDLLTRIVEFVIHESTFSQKKLQNEFDLDFITLSSYLDTLRTLQLIDYKNERINKHFDLSGIILRIENARTFHKDLITRKRFESLKNHSEFEDFIIDLVTKLDYIIIKKVPQVNNQSVDFIATKDKVKFAFQCKFHNAPINYGTVKEIIYGVKFFDSHVGVIVTNNSFRKPARELADSNNIVLWDGDDLVKLINSINY</sequence>
<dbReference type="Pfam" id="PF04471">
    <property type="entry name" value="Mrr_cat"/>
    <property type="match status" value="1"/>
</dbReference>
<dbReference type="EMBL" id="OW659496">
    <property type="protein sequence ID" value="CAH2762122.1"/>
    <property type="molecule type" value="Genomic_DNA"/>
</dbReference>
<keyword evidence="1" id="KW-0472">Membrane</keyword>
<keyword evidence="1" id="KW-0812">Transmembrane</keyword>
<evidence type="ECO:0000313" key="4">
    <source>
        <dbReference type="EMBL" id="CAH2762148.1"/>
    </source>
</evidence>
<keyword evidence="4" id="KW-0540">Nuclease</keyword>
<dbReference type="AlphaFoldDB" id="A0AAU9VHX5"/>
<dbReference type="SUPFAM" id="SSF52980">
    <property type="entry name" value="Restriction endonuclease-like"/>
    <property type="match status" value="1"/>
</dbReference>
<dbReference type="Proteomes" id="UP001154095">
    <property type="component" value="Chromosome"/>
</dbReference>
<evidence type="ECO:0000259" key="2">
    <source>
        <dbReference type="Pfam" id="PF04471"/>
    </source>
</evidence>
<feature type="transmembrane region" description="Helical" evidence="1">
    <location>
        <begin position="56"/>
        <end position="74"/>
    </location>
</feature>
<keyword evidence="1" id="KW-1133">Transmembrane helix</keyword>
<feature type="domain" description="Restriction endonuclease type IV Mrr" evidence="2">
    <location>
        <begin position="265"/>
        <end position="370"/>
    </location>
</feature>
<dbReference type="InterPro" id="IPR052906">
    <property type="entry name" value="Type_IV_Methyl-Rstrct_Enzyme"/>
</dbReference>
<dbReference type="GO" id="GO:0015666">
    <property type="term" value="F:restriction endodeoxyribonuclease activity"/>
    <property type="evidence" value="ECO:0007669"/>
    <property type="project" value="TreeGrafter"/>
</dbReference>
<dbReference type="GO" id="GO:0003677">
    <property type="term" value="F:DNA binding"/>
    <property type="evidence" value="ECO:0007669"/>
    <property type="project" value="InterPro"/>
</dbReference>
<dbReference type="EMBL" id="OW659477">
    <property type="protein sequence ID" value="CAH2762148.1"/>
    <property type="molecule type" value="Genomic_DNA"/>
</dbReference>
<dbReference type="GO" id="GO:0009307">
    <property type="term" value="P:DNA restriction-modification system"/>
    <property type="evidence" value="ECO:0007669"/>
    <property type="project" value="InterPro"/>
</dbReference>
<keyword evidence="5" id="KW-1185">Reference proteome</keyword>
<dbReference type="InterPro" id="IPR007560">
    <property type="entry name" value="Restrct_endonuc_IV_Mrr"/>
</dbReference>
<dbReference type="Proteomes" id="UP001154111">
    <property type="component" value="Chromosome"/>
</dbReference>
<dbReference type="InterPro" id="IPR011856">
    <property type="entry name" value="tRNA_endonuc-like_dom_sf"/>
</dbReference>
<evidence type="ECO:0000256" key="1">
    <source>
        <dbReference type="SAM" id="Phobius"/>
    </source>
</evidence>
<dbReference type="PANTHER" id="PTHR30015:SF7">
    <property type="entry name" value="TYPE IV METHYL-DIRECTED RESTRICTION ENZYME ECOKMRR"/>
    <property type="match status" value="1"/>
</dbReference>
<dbReference type="RefSeq" id="WP_254006389.1">
    <property type="nucleotide sequence ID" value="NZ_OW659477.1"/>
</dbReference>
<keyword evidence="4" id="KW-0255">Endonuclease</keyword>
<evidence type="ECO:0000313" key="5">
    <source>
        <dbReference type="Proteomes" id="UP001154095"/>
    </source>
</evidence>
<evidence type="ECO:0000313" key="3">
    <source>
        <dbReference type="EMBL" id="CAH2762122.1"/>
    </source>
</evidence>
<proteinExistence type="predicted"/>
<dbReference type="InterPro" id="IPR011335">
    <property type="entry name" value="Restrct_endonuc-II-like"/>
</dbReference>
<organism evidence="4 6">
    <name type="scientific">Erysipelothrix amsterdamensis</name>
    <dbReference type="NCBI Taxonomy" id="2929157"/>
    <lineage>
        <taxon>Bacteria</taxon>
        <taxon>Bacillati</taxon>
        <taxon>Bacillota</taxon>
        <taxon>Erysipelotrichia</taxon>
        <taxon>Erysipelotrichales</taxon>
        <taxon>Erysipelotrichaceae</taxon>
        <taxon>Erysipelothrix</taxon>
    </lineage>
</organism>
<reference evidence="4" key="1">
    <citation type="submission" date="2022-04" db="EMBL/GenBank/DDBJ databases">
        <authorList>
            <person name="Forde T."/>
        </authorList>
    </citation>
    <scope>NUCLEOTIDE SEQUENCE</scope>
    <source>
        <strain evidence="4">A18Y016a</strain>
        <strain evidence="3">A18Y020d</strain>
    </source>
</reference>
<accession>A0AAU9VHX5</accession>
<evidence type="ECO:0000313" key="6">
    <source>
        <dbReference type="Proteomes" id="UP001154111"/>
    </source>
</evidence>